<dbReference type="GO" id="GO:0016787">
    <property type="term" value="F:hydrolase activity"/>
    <property type="evidence" value="ECO:0007669"/>
    <property type="project" value="UniProtKB-KW"/>
</dbReference>
<dbReference type="AlphaFoldDB" id="A0A7G9Z4Y7"/>
<evidence type="ECO:0000256" key="3">
    <source>
        <dbReference type="ARBA" id="ARBA00022723"/>
    </source>
</evidence>
<dbReference type="InterPro" id="IPR029060">
    <property type="entry name" value="PIN-like_dom_sf"/>
</dbReference>
<evidence type="ECO:0000256" key="4">
    <source>
        <dbReference type="ARBA" id="ARBA00022801"/>
    </source>
</evidence>
<name>A0A7G9Z4Y7_9EURY</name>
<feature type="domain" description="PIN" evidence="7">
    <location>
        <begin position="1"/>
        <end position="123"/>
    </location>
</feature>
<comment type="cofactor">
    <cofactor evidence="1">
        <name>Mg(2+)</name>
        <dbReference type="ChEBI" id="CHEBI:18420"/>
    </cofactor>
</comment>
<reference evidence="8" key="1">
    <citation type="submission" date="2020-06" db="EMBL/GenBank/DDBJ databases">
        <title>Unique genomic features of the anaerobic methanotrophic archaea.</title>
        <authorList>
            <person name="Chadwick G.L."/>
            <person name="Skennerton C.T."/>
            <person name="Laso-Perez R."/>
            <person name="Leu A.O."/>
            <person name="Speth D.R."/>
            <person name="Yu H."/>
            <person name="Morgan-Lang C."/>
            <person name="Hatzenpichler R."/>
            <person name="Goudeau D."/>
            <person name="Malmstrom R."/>
            <person name="Brazelton W.J."/>
            <person name="Woyke T."/>
            <person name="Hallam S.J."/>
            <person name="Tyson G.W."/>
            <person name="Wegener G."/>
            <person name="Boetius A."/>
            <person name="Orphan V."/>
        </authorList>
    </citation>
    <scope>NUCLEOTIDE SEQUENCE</scope>
</reference>
<evidence type="ECO:0000259" key="7">
    <source>
        <dbReference type="Pfam" id="PF01850"/>
    </source>
</evidence>
<accession>A0A7G9Z4Y7</accession>
<evidence type="ECO:0000313" key="8">
    <source>
        <dbReference type="EMBL" id="QNO55321.1"/>
    </source>
</evidence>
<sequence length="135" mass="15244">MILDTTFLIDLMKDDPTAVKRLKEMEKDKIRQNIASPTLYELYVGIMLSSKPEKEKRKVLDTLASMNILGLSAKSAAKAGEVQGKLIREGKMIDPEDAMIAGIALHNKEIVLTKNVEHFSRIRALITETYKKKQE</sequence>
<organism evidence="8">
    <name type="scientific">Candidatus Methanophaga sp. ANME-1 ERB7</name>
    <dbReference type="NCBI Taxonomy" id="2759913"/>
    <lineage>
        <taxon>Archaea</taxon>
        <taxon>Methanobacteriati</taxon>
        <taxon>Methanobacteriota</taxon>
        <taxon>Stenosarchaea group</taxon>
        <taxon>Methanomicrobia</taxon>
        <taxon>Candidatus Methanophagales</taxon>
        <taxon>Candidatus Methanophagaceae</taxon>
        <taxon>Candidatus Methanophaga</taxon>
    </lineage>
</organism>
<protein>
    <submittedName>
        <fullName evidence="8">tRNA(fMet)-specific endonuclease VapC</fullName>
        <ecNumber evidence="8">3.1.-.-</ecNumber>
    </submittedName>
</protein>
<dbReference type="CDD" id="cd18754">
    <property type="entry name" value="PIN_VapC4-5_FitB-like"/>
    <property type="match status" value="1"/>
</dbReference>
<keyword evidence="3" id="KW-0479">Metal-binding</keyword>
<keyword evidence="8" id="KW-0255">Endonuclease</keyword>
<dbReference type="InterPro" id="IPR002716">
    <property type="entry name" value="PIN_dom"/>
</dbReference>
<evidence type="ECO:0000256" key="6">
    <source>
        <dbReference type="ARBA" id="ARBA00038093"/>
    </source>
</evidence>
<keyword evidence="2" id="KW-0540">Nuclease</keyword>
<dbReference type="InterPro" id="IPR050556">
    <property type="entry name" value="Type_II_TA_system_RNase"/>
</dbReference>
<dbReference type="PANTHER" id="PTHR33653:SF1">
    <property type="entry name" value="RIBONUCLEASE VAPC2"/>
    <property type="match status" value="1"/>
</dbReference>
<dbReference type="SUPFAM" id="SSF88723">
    <property type="entry name" value="PIN domain-like"/>
    <property type="match status" value="1"/>
</dbReference>
<dbReference type="Gene3D" id="3.40.50.1010">
    <property type="entry name" value="5'-nuclease"/>
    <property type="match status" value="1"/>
</dbReference>
<dbReference type="EMBL" id="MT631609">
    <property type="protein sequence ID" value="QNO55321.1"/>
    <property type="molecule type" value="Genomic_DNA"/>
</dbReference>
<evidence type="ECO:0000256" key="1">
    <source>
        <dbReference type="ARBA" id="ARBA00001946"/>
    </source>
</evidence>
<keyword evidence="4 8" id="KW-0378">Hydrolase</keyword>
<evidence type="ECO:0000256" key="5">
    <source>
        <dbReference type="ARBA" id="ARBA00022842"/>
    </source>
</evidence>
<dbReference type="PANTHER" id="PTHR33653">
    <property type="entry name" value="RIBONUCLEASE VAPC2"/>
    <property type="match status" value="1"/>
</dbReference>
<dbReference type="Pfam" id="PF01850">
    <property type="entry name" value="PIN"/>
    <property type="match status" value="1"/>
</dbReference>
<dbReference type="GO" id="GO:0004519">
    <property type="term" value="F:endonuclease activity"/>
    <property type="evidence" value="ECO:0007669"/>
    <property type="project" value="UniProtKB-KW"/>
</dbReference>
<proteinExistence type="inferred from homology"/>
<keyword evidence="5" id="KW-0460">Magnesium</keyword>
<evidence type="ECO:0000256" key="2">
    <source>
        <dbReference type="ARBA" id="ARBA00022722"/>
    </source>
</evidence>
<comment type="similarity">
    <text evidence="6">Belongs to the PINc/VapC protein family.</text>
</comment>
<dbReference type="GO" id="GO:0046872">
    <property type="term" value="F:metal ion binding"/>
    <property type="evidence" value="ECO:0007669"/>
    <property type="project" value="UniProtKB-KW"/>
</dbReference>
<dbReference type="EC" id="3.1.-.-" evidence="8"/>
<gene>
    <name evidence="8" type="primary">vapC_2</name>
    <name evidence="8" type="ORF">NDMCNHHP_00021</name>
</gene>